<dbReference type="PANTHER" id="PTHR30146:SF109">
    <property type="entry name" value="HTH-TYPE TRANSCRIPTIONAL REGULATOR GALS"/>
    <property type="match status" value="1"/>
</dbReference>
<dbReference type="Gene3D" id="3.40.50.2300">
    <property type="match status" value="2"/>
</dbReference>
<proteinExistence type="predicted"/>
<dbReference type="InterPro" id="IPR028082">
    <property type="entry name" value="Peripla_BP_I"/>
</dbReference>
<dbReference type="PANTHER" id="PTHR30146">
    <property type="entry name" value="LACI-RELATED TRANSCRIPTIONAL REPRESSOR"/>
    <property type="match status" value="1"/>
</dbReference>
<gene>
    <name evidence="5" type="ORF">SO3561_06542</name>
</gene>
<evidence type="ECO:0000256" key="3">
    <source>
        <dbReference type="ARBA" id="ARBA00023163"/>
    </source>
</evidence>
<keyword evidence="1" id="KW-0805">Transcription regulation</keyword>
<dbReference type="GO" id="GO:0003700">
    <property type="term" value="F:DNA-binding transcription factor activity"/>
    <property type="evidence" value="ECO:0007669"/>
    <property type="project" value="TreeGrafter"/>
</dbReference>
<dbReference type="STRING" id="1963.AQJ27_28475"/>
<sequence length="62" mass="6447">MPDDIAVIGFDDTEYGALITPALTTVHIDAEAHGRQAARTALGLDTGGITRSPGRVLVRDSA</sequence>
<dbReference type="InterPro" id="IPR046335">
    <property type="entry name" value="LacI/GalR-like_sensor"/>
</dbReference>
<dbReference type="AlphaFoldDB" id="A0A250VLA3"/>
<accession>A0A250VLA3</accession>
<dbReference type="SUPFAM" id="SSF53822">
    <property type="entry name" value="Periplasmic binding protein-like I"/>
    <property type="match status" value="1"/>
</dbReference>
<evidence type="ECO:0000313" key="5">
    <source>
        <dbReference type="EMBL" id="GAX54988.1"/>
    </source>
</evidence>
<keyword evidence="6" id="KW-1185">Reference proteome</keyword>
<dbReference type="EMBL" id="BDQI01000016">
    <property type="protein sequence ID" value="GAX54988.1"/>
    <property type="molecule type" value="Genomic_DNA"/>
</dbReference>
<evidence type="ECO:0000256" key="1">
    <source>
        <dbReference type="ARBA" id="ARBA00023015"/>
    </source>
</evidence>
<dbReference type="GO" id="GO:0000976">
    <property type="term" value="F:transcription cis-regulatory region binding"/>
    <property type="evidence" value="ECO:0007669"/>
    <property type="project" value="TreeGrafter"/>
</dbReference>
<organism evidence="5 6">
    <name type="scientific">Streptomyces olivochromogenes</name>
    <dbReference type="NCBI Taxonomy" id="1963"/>
    <lineage>
        <taxon>Bacteria</taxon>
        <taxon>Bacillati</taxon>
        <taxon>Actinomycetota</taxon>
        <taxon>Actinomycetes</taxon>
        <taxon>Kitasatosporales</taxon>
        <taxon>Streptomycetaceae</taxon>
        <taxon>Streptomyces</taxon>
    </lineage>
</organism>
<keyword evidence="2" id="KW-0238">DNA-binding</keyword>
<name>A0A250VLA3_STROL</name>
<evidence type="ECO:0000256" key="2">
    <source>
        <dbReference type="ARBA" id="ARBA00023125"/>
    </source>
</evidence>
<protein>
    <submittedName>
        <fullName evidence="5">LacI family transcriptional regulator</fullName>
    </submittedName>
</protein>
<reference evidence="6" key="1">
    <citation type="submission" date="2017-05" db="EMBL/GenBank/DDBJ databases">
        <title>Streptomyces olivochromogenes NBRC 3561 whole genome shotgun sequence.</title>
        <authorList>
            <person name="Dohra H."/>
            <person name="Kodani S."/>
        </authorList>
    </citation>
    <scope>NUCLEOTIDE SEQUENCE [LARGE SCALE GENOMIC DNA]</scope>
    <source>
        <strain evidence="6">NBRC 3561</strain>
    </source>
</reference>
<dbReference type="Pfam" id="PF13377">
    <property type="entry name" value="Peripla_BP_3"/>
    <property type="match status" value="1"/>
</dbReference>
<keyword evidence="3" id="KW-0804">Transcription</keyword>
<feature type="domain" description="Transcriptional regulator LacI/GalR-like sensor" evidence="4">
    <location>
        <begin position="2"/>
        <end position="52"/>
    </location>
</feature>
<dbReference type="Proteomes" id="UP000217446">
    <property type="component" value="Unassembled WGS sequence"/>
</dbReference>
<evidence type="ECO:0000259" key="4">
    <source>
        <dbReference type="Pfam" id="PF13377"/>
    </source>
</evidence>
<evidence type="ECO:0000313" key="6">
    <source>
        <dbReference type="Proteomes" id="UP000217446"/>
    </source>
</evidence>
<comment type="caution">
    <text evidence="5">The sequence shown here is derived from an EMBL/GenBank/DDBJ whole genome shotgun (WGS) entry which is preliminary data.</text>
</comment>